<dbReference type="EMBL" id="CP103141">
    <property type="protein sequence ID" value="UVQ72348.1"/>
    <property type="molecule type" value="Genomic_DNA"/>
</dbReference>
<protein>
    <submittedName>
        <fullName evidence="1">Uncharacterized protein</fullName>
    </submittedName>
</protein>
<name>A0ABY5T391_9BACE</name>
<reference evidence="1" key="1">
    <citation type="submission" date="2022-08" db="EMBL/GenBank/DDBJ databases">
        <title>Genome Sequencing of Bacteroides fragilis Group Isolates with Nanopore Technology.</title>
        <authorList>
            <person name="Tisza M.J."/>
            <person name="Smith D."/>
            <person name="Dekker J.P."/>
        </authorList>
    </citation>
    <scope>NUCLEOTIDE SEQUENCE</scope>
    <source>
        <strain evidence="1">BFG-527</strain>
    </source>
</reference>
<dbReference type="RefSeq" id="WP_081030858.1">
    <property type="nucleotide sequence ID" value="NZ_CP103141.1"/>
</dbReference>
<dbReference type="Proteomes" id="UP001060104">
    <property type="component" value="Chromosome"/>
</dbReference>
<accession>A0ABY5T391</accession>
<organism evidence="1 2">
    <name type="scientific">Bacteroides faecis</name>
    <dbReference type="NCBI Taxonomy" id="674529"/>
    <lineage>
        <taxon>Bacteria</taxon>
        <taxon>Pseudomonadati</taxon>
        <taxon>Bacteroidota</taxon>
        <taxon>Bacteroidia</taxon>
        <taxon>Bacteroidales</taxon>
        <taxon>Bacteroidaceae</taxon>
        <taxon>Bacteroides</taxon>
    </lineage>
</organism>
<proteinExistence type="predicted"/>
<gene>
    <name evidence="1" type="ORF">NXY30_14815</name>
</gene>
<evidence type="ECO:0000313" key="1">
    <source>
        <dbReference type="EMBL" id="UVQ72348.1"/>
    </source>
</evidence>
<evidence type="ECO:0000313" key="2">
    <source>
        <dbReference type="Proteomes" id="UP001060104"/>
    </source>
</evidence>
<sequence>MGNSRRKTVNFVGNSLLLLDSPGAEYSSFNDKDWETVGLPHSFSIIDSDISMCEAFFKEK</sequence>
<keyword evidence="2" id="KW-1185">Reference proteome</keyword>